<dbReference type="GO" id="GO:0004984">
    <property type="term" value="F:olfactory receptor activity"/>
    <property type="evidence" value="ECO:0007669"/>
    <property type="project" value="InterPro"/>
</dbReference>
<dbReference type="GO" id="GO:0007165">
    <property type="term" value="P:signal transduction"/>
    <property type="evidence" value="ECO:0007669"/>
    <property type="project" value="UniProtKB-KW"/>
</dbReference>
<keyword evidence="9 10" id="KW-0807">Transducer</keyword>
<evidence type="ECO:0000256" key="4">
    <source>
        <dbReference type="ARBA" id="ARBA00022692"/>
    </source>
</evidence>
<dbReference type="Pfam" id="PF02949">
    <property type="entry name" value="7tm_6"/>
    <property type="match status" value="1"/>
</dbReference>
<keyword evidence="7 10" id="KW-0472">Membrane</keyword>
<keyword evidence="2" id="KW-1003">Cell membrane</keyword>
<evidence type="ECO:0000256" key="2">
    <source>
        <dbReference type="ARBA" id="ARBA00022475"/>
    </source>
</evidence>
<evidence type="ECO:0000256" key="8">
    <source>
        <dbReference type="ARBA" id="ARBA00023170"/>
    </source>
</evidence>
<dbReference type="Proteomes" id="UP001500889">
    <property type="component" value="Chromosome U"/>
</dbReference>
<dbReference type="InterPro" id="IPR004117">
    <property type="entry name" value="7tm6_olfct_rcpt"/>
</dbReference>
<comment type="subcellular location">
    <subcellularLocation>
        <location evidence="1 10">Cell membrane</location>
        <topology evidence="1 10">Multi-pass membrane protein</topology>
    </subcellularLocation>
</comment>
<keyword evidence="6 10" id="KW-1133">Transmembrane helix</keyword>
<organism evidence="11 12">
    <name type="scientific">Drosophila madeirensis</name>
    <name type="common">Fruit fly</name>
    <dbReference type="NCBI Taxonomy" id="30013"/>
    <lineage>
        <taxon>Eukaryota</taxon>
        <taxon>Metazoa</taxon>
        <taxon>Ecdysozoa</taxon>
        <taxon>Arthropoda</taxon>
        <taxon>Hexapoda</taxon>
        <taxon>Insecta</taxon>
        <taxon>Pterygota</taxon>
        <taxon>Neoptera</taxon>
        <taxon>Endopterygota</taxon>
        <taxon>Diptera</taxon>
        <taxon>Brachycera</taxon>
        <taxon>Muscomorpha</taxon>
        <taxon>Ephydroidea</taxon>
        <taxon>Drosophilidae</taxon>
        <taxon>Drosophila</taxon>
        <taxon>Sophophora</taxon>
    </lineage>
</organism>
<sequence>MELSSPVVRTEDIYKTYWLYWRLLGVESRQPILNALDVLITIFVTFWYPIHLIAGLFFESKLGDVCKGLPITAACFFASFKFVCFRWKLQEIKEIEALLLELDQRALTEQERAYFDRNTQREANFVWKSFIVAYGLSNAAAIASVLFGKGHKLLYPAWFPYDVQATEQIYWLSVAYQIAGVSIQIVQNLANDSYPPMTFCVVAGHVRLLSMRLSRMGYEGKTAKQTVVRELVENIEDHRKLMKIVELLRSTMHLSQLGQFISSGINISITLVNILFFAENNFAMTYYGVYFVAMLLELFPCCYYGTLISVELHRLTDSIFSSNWVGMERGYCRTLLIFMQLTLAKVEIRAGGMIGIGLNAFFATIRMAYSFFTLAMSLRK</sequence>
<evidence type="ECO:0000256" key="9">
    <source>
        <dbReference type="ARBA" id="ARBA00023224"/>
    </source>
</evidence>
<feature type="transmembrane region" description="Helical" evidence="10">
    <location>
        <begin position="257"/>
        <end position="278"/>
    </location>
</feature>
<dbReference type="GO" id="GO:0005549">
    <property type="term" value="F:odorant binding"/>
    <property type="evidence" value="ECO:0007669"/>
    <property type="project" value="InterPro"/>
</dbReference>
<comment type="caution">
    <text evidence="10">Lacks conserved residue(s) required for the propagation of feature annotation.</text>
</comment>
<gene>
    <name evidence="11" type="ORF">DMAD_12871</name>
</gene>
<evidence type="ECO:0000256" key="5">
    <source>
        <dbReference type="ARBA" id="ARBA00022725"/>
    </source>
</evidence>
<evidence type="ECO:0000256" key="10">
    <source>
        <dbReference type="RuleBase" id="RU351113"/>
    </source>
</evidence>
<keyword evidence="8 10" id="KW-0675">Receptor</keyword>
<keyword evidence="4 10" id="KW-0812">Transmembrane</keyword>
<evidence type="ECO:0000256" key="3">
    <source>
        <dbReference type="ARBA" id="ARBA00022606"/>
    </source>
</evidence>
<dbReference type="PANTHER" id="PTHR21137:SF35">
    <property type="entry name" value="ODORANT RECEPTOR 19A-RELATED"/>
    <property type="match status" value="1"/>
</dbReference>
<proteinExistence type="inferred from homology"/>
<feature type="transmembrane region" description="Helical" evidence="10">
    <location>
        <begin position="69"/>
        <end position="89"/>
    </location>
</feature>
<name>A0AAU9FIM1_DROMD</name>
<keyword evidence="5 10" id="KW-0552">Olfaction</keyword>
<reference evidence="11 12" key="1">
    <citation type="submission" date="2024-02" db="EMBL/GenBank/DDBJ databases">
        <title>A chromosome-level genome assembly of Drosophila madeirensis, a fruit fly species endemic to Madeira island.</title>
        <authorList>
            <person name="Tomihara K."/>
            <person name="Llopart A."/>
            <person name="Yamamoto D."/>
        </authorList>
    </citation>
    <scope>NUCLEOTIDE SEQUENCE [LARGE SCALE GENOMIC DNA]</scope>
    <source>
        <strain evidence="11 12">RF1</strain>
    </source>
</reference>
<comment type="similarity">
    <text evidence="10">Belongs to the insect chemoreceptor superfamily. Heteromeric odorant receptor channel (TC 1.A.69) family.</text>
</comment>
<dbReference type="EMBL" id="AP029264">
    <property type="protein sequence ID" value="BFF95472.1"/>
    <property type="molecule type" value="Genomic_DNA"/>
</dbReference>
<feature type="transmembrane region" description="Helical" evidence="10">
    <location>
        <begin position="284"/>
        <end position="310"/>
    </location>
</feature>
<feature type="transmembrane region" description="Helical" evidence="10">
    <location>
        <begin position="125"/>
        <end position="148"/>
    </location>
</feature>
<evidence type="ECO:0000313" key="11">
    <source>
        <dbReference type="EMBL" id="BFF95472.1"/>
    </source>
</evidence>
<accession>A0AAU9FIM1</accession>
<evidence type="ECO:0000256" key="1">
    <source>
        <dbReference type="ARBA" id="ARBA00004651"/>
    </source>
</evidence>
<dbReference type="PANTHER" id="PTHR21137">
    <property type="entry name" value="ODORANT RECEPTOR"/>
    <property type="match status" value="1"/>
</dbReference>
<protein>
    <recommendedName>
        <fullName evidence="10">Odorant receptor</fullName>
    </recommendedName>
</protein>
<evidence type="ECO:0000313" key="12">
    <source>
        <dbReference type="Proteomes" id="UP001500889"/>
    </source>
</evidence>
<dbReference type="GO" id="GO:0005886">
    <property type="term" value="C:plasma membrane"/>
    <property type="evidence" value="ECO:0007669"/>
    <property type="project" value="UniProtKB-SubCell"/>
</dbReference>
<keyword evidence="3 10" id="KW-0716">Sensory transduction</keyword>
<feature type="transmembrane region" description="Helical" evidence="10">
    <location>
        <begin position="354"/>
        <end position="378"/>
    </location>
</feature>
<feature type="transmembrane region" description="Helical" evidence="10">
    <location>
        <begin position="32"/>
        <end position="57"/>
    </location>
</feature>
<evidence type="ECO:0000256" key="7">
    <source>
        <dbReference type="ARBA" id="ARBA00023136"/>
    </source>
</evidence>
<dbReference type="AlphaFoldDB" id="A0AAU9FIM1"/>
<keyword evidence="12" id="KW-1185">Reference proteome</keyword>
<evidence type="ECO:0000256" key="6">
    <source>
        <dbReference type="ARBA" id="ARBA00022989"/>
    </source>
</evidence>